<accession>A0A1G7C3H4</accession>
<reference evidence="1 2" key="1">
    <citation type="submission" date="2016-10" db="EMBL/GenBank/DDBJ databases">
        <authorList>
            <person name="de Groot N.N."/>
        </authorList>
    </citation>
    <scope>NUCLEOTIDE SEQUENCE [LARGE SCALE GENOMIC DNA]</scope>
    <source>
        <strain evidence="1 2">JCM 11308</strain>
    </source>
</reference>
<protein>
    <submittedName>
        <fullName evidence="1">Uncharacterized protein</fullName>
    </submittedName>
</protein>
<dbReference type="RefSeq" id="WP_072845377.1">
    <property type="nucleotide sequence ID" value="NZ_FNAB01000015.1"/>
</dbReference>
<evidence type="ECO:0000313" key="1">
    <source>
        <dbReference type="EMBL" id="SDE33861.1"/>
    </source>
</evidence>
<dbReference type="EMBL" id="FNAB01000015">
    <property type="protein sequence ID" value="SDE33861.1"/>
    <property type="molecule type" value="Genomic_DNA"/>
</dbReference>
<sequence>MFSGRIRDIPLYELDVGGLLRNGGKQAFPYTEFVLSMYNLGFLADALLARVFRDCGLDFDRWYPLHRRLLGTARFAVASRRDRERHRRTLDTVRERFDIRCGPLVQA</sequence>
<name>A0A1G7C3H4_9NOCA</name>
<gene>
    <name evidence="1" type="ORF">SAMN05444580_1152</name>
</gene>
<proteinExistence type="predicted"/>
<evidence type="ECO:0000313" key="2">
    <source>
        <dbReference type="Proteomes" id="UP000199417"/>
    </source>
</evidence>
<dbReference type="AlphaFoldDB" id="A0A1G7C3H4"/>
<dbReference type="Proteomes" id="UP000199417">
    <property type="component" value="Unassembled WGS sequence"/>
</dbReference>
<keyword evidence="2" id="KW-1185">Reference proteome</keyword>
<dbReference type="STRING" id="168276.SAMN05444580_1152"/>
<organism evidence="1 2">
    <name type="scientific">Rhodococcus tukisamuensis</name>
    <dbReference type="NCBI Taxonomy" id="168276"/>
    <lineage>
        <taxon>Bacteria</taxon>
        <taxon>Bacillati</taxon>
        <taxon>Actinomycetota</taxon>
        <taxon>Actinomycetes</taxon>
        <taxon>Mycobacteriales</taxon>
        <taxon>Nocardiaceae</taxon>
        <taxon>Rhodococcus</taxon>
    </lineage>
</organism>